<evidence type="ECO:0000259" key="1">
    <source>
        <dbReference type="PROSITE" id="PS50181"/>
    </source>
</evidence>
<gene>
    <name evidence="2" type="ORF">BDA99DRAFT_518413</name>
</gene>
<dbReference type="Gene3D" id="1.20.1280.50">
    <property type="match status" value="1"/>
</dbReference>
<accession>A0AAD5PB85</accession>
<reference evidence="2" key="1">
    <citation type="journal article" date="2022" name="IScience">
        <title>Evolution of zygomycete secretomes and the origins of terrestrial fungal ecologies.</title>
        <authorList>
            <person name="Chang Y."/>
            <person name="Wang Y."/>
            <person name="Mondo S."/>
            <person name="Ahrendt S."/>
            <person name="Andreopoulos W."/>
            <person name="Barry K."/>
            <person name="Beard J."/>
            <person name="Benny G.L."/>
            <person name="Blankenship S."/>
            <person name="Bonito G."/>
            <person name="Cuomo C."/>
            <person name="Desiro A."/>
            <person name="Gervers K.A."/>
            <person name="Hundley H."/>
            <person name="Kuo A."/>
            <person name="LaButti K."/>
            <person name="Lang B.F."/>
            <person name="Lipzen A."/>
            <person name="O'Donnell K."/>
            <person name="Pangilinan J."/>
            <person name="Reynolds N."/>
            <person name="Sandor L."/>
            <person name="Smith M.E."/>
            <person name="Tsang A."/>
            <person name="Grigoriev I.V."/>
            <person name="Stajich J.E."/>
            <person name="Spatafora J.W."/>
        </authorList>
    </citation>
    <scope>NUCLEOTIDE SEQUENCE</scope>
    <source>
        <strain evidence="2">RSA 2281</strain>
    </source>
</reference>
<dbReference type="SUPFAM" id="SSF52047">
    <property type="entry name" value="RNI-like"/>
    <property type="match status" value="2"/>
</dbReference>
<feature type="domain" description="F-box" evidence="1">
    <location>
        <begin position="9"/>
        <end position="57"/>
    </location>
</feature>
<dbReference type="EMBL" id="JAIXMP010000024">
    <property type="protein sequence ID" value="KAI9254441.1"/>
    <property type="molecule type" value="Genomic_DNA"/>
</dbReference>
<reference evidence="2" key="2">
    <citation type="submission" date="2023-02" db="EMBL/GenBank/DDBJ databases">
        <authorList>
            <consortium name="DOE Joint Genome Institute"/>
            <person name="Mondo S.J."/>
            <person name="Chang Y."/>
            <person name="Wang Y."/>
            <person name="Ahrendt S."/>
            <person name="Andreopoulos W."/>
            <person name="Barry K."/>
            <person name="Beard J."/>
            <person name="Benny G.L."/>
            <person name="Blankenship S."/>
            <person name="Bonito G."/>
            <person name="Cuomo C."/>
            <person name="Desiro A."/>
            <person name="Gervers K.A."/>
            <person name="Hundley H."/>
            <person name="Kuo A."/>
            <person name="LaButti K."/>
            <person name="Lang B.F."/>
            <person name="Lipzen A."/>
            <person name="O'Donnell K."/>
            <person name="Pangilinan J."/>
            <person name="Reynolds N."/>
            <person name="Sandor L."/>
            <person name="Smith M.W."/>
            <person name="Tsang A."/>
            <person name="Grigoriev I.V."/>
            <person name="Stajich J.E."/>
            <person name="Spatafora J.W."/>
        </authorList>
    </citation>
    <scope>NUCLEOTIDE SEQUENCE</scope>
    <source>
        <strain evidence="2">RSA 2281</strain>
    </source>
</reference>
<comment type="caution">
    <text evidence="2">The sequence shown here is derived from an EMBL/GenBank/DDBJ whole genome shotgun (WGS) entry which is preliminary data.</text>
</comment>
<protein>
    <recommendedName>
        <fullName evidence="1">F-box domain-containing protein</fullName>
    </recommendedName>
</protein>
<dbReference type="Gene3D" id="3.80.10.10">
    <property type="entry name" value="Ribonuclease Inhibitor"/>
    <property type="match status" value="2"/>
</dbReference>
<dbReference type="Proteomes" id="UP001209540">
    <property type="component" value="Unassembled WGS sequence"/>
</dbReference>
<name>A0AAD5PB85_9FUNG</name>
<dbReference type="AlphaFoldDB" id="A0AAD5PB85"/>
<dbReference type="InterPro" id="IPR036047">
    <property type="entry name" value="F-box-like_dom_sf"/>
</dbReference>
<dbReference type="InterPro" id="IPR001810">
    <property type="entry name" value="F-box_dom"/>
</dbReference>
<dbReference type="InterPro" id="IPR032675">
    <property type="entry name" value="LRR_dom_sf"/>
</dbReference>
<proteinExistence type="predicted"/>
<evidence type="ECO:0000313" key="2">
    <source>
        <dbReference type="EMBL" id="KAI9254441.1"/>
    </source>
</evidence>
<dbReference type="SUPFAM" id="SSF81383">
    <property type="entry name" value="F-box domain"/>
    <property type="match status" value="1"/>
</dbReference>
<organism evidence="2 3">
    <name type="scientific">Phascolomyces articulosus</name>
    <dbReference type="NCBI Taxonomy" id="60185"/>
    <lineage>
        <taxon>Eukaryota</taxon>
        <taxon>Fungi</taxon>
        <taxon>Fungi incertae sedis</taxon>
        <taxon>Mucoromycota</taxon>
        <taxon>Mucoromycotina</taxon>
        <taxon>Mucoromycetes</taxon>
        <taxon>Mucorales</taxon>
        <taxon>Lichtheimiaceae</taxon>
        <taxon>Phascolomyces</taxon>
    </lineage>
</organism>
<keyword evidence="3" id="KW-1185">Reference proteome</keyword>
<sequence length="590" mass="68208">MTIQNVIHADFLNQLPFEINTKIFSWLNQRDCLNLMKASNTWKEIVPQYTHALWSHVSLTPGQIQKDNTLWELCIGNHVRKVTFRNFNDDKELHTAMLKLINHHCNKLETIEFIRCSTHNQDFLLEILTQLASSTTKVLSFIDHKPVLYFNRVMDSIPSLTHFTFIQSLYAAVNSDDFPQYSSIPLTQLKHLKLYMDSTEQFEPLLQRCPNLRVFDFGSGGGGTGGIFREPDMDKFFSWCPKLVFLRANDNTYLEYETLEDVMNRIDEDDDQNHDEPRLRGFMAGISEYQTPEKIGHYLIKNGKTLEHLTLTGHALLLRSNGAGWTPILPQIHAPRLHTFIARNMIVTDPSSIPTMIGHAPMMERLVLQHLNKINITQLVANSRNIKHLILTGCQLSYNSTQNNSNSNNNESLIVSLAKNNWTQLEYVRLDHTRYISQDLLMALTFSPKLHTLLILKLNYEDNGFCQFIQALGTRTNMESFQLQQDRRYFPHDALRAFALFPHLRTLYITNALPELCMDRDALVWMLEESKSLQRVTIERLRLTTLDEGQDHLPNASISYLRNALKSYTVRESLSGVGYVCNVLFLRNIF</sequence>
<evidence type="ECO:0000313" key="3">
    <source>
        <dbReference type="Proteomes" id="UP001209540"/>
    </source>
</evidence>
<dbReference type="Pfam" id="PF12937">
    <property type="entry name" value="F-box-like"/>
    <property type="match status" value="1"/>
</dbReference>
<dbReference type="PROSITE" id="PS50181">
    <property type="entry name" value="FBOX"/>
    <property type="match status" value="1"/>
</dbReference>